<evidence type="ECO:0000256" key="4">
    <source>
        <dbReference type="ARBA" id="ARBA00022729"/>
    </source>
</evidence>
<comment type="subcellular location">
    <subcellularLocation>
        <location evidence="1">Secreted</location>
    </subcellularLocation>
</comment>
<evidence type="ECO:0000313" key="8">
    <source>
        <dbReference type="Proteomes" id="UP000005239"/>
    </source>
</evidence>
<dbReference type="GO" id="GO:0008289">
    <property type="term" value="F:lipid binding"/>
    <property type="evidence" value="ECO:0007669"/>
    <property type="project" value="UniProtKB-KW"/>
</dbReference>
<keyword evidence="4" id="KW-0732">Signal</keyword>
<evidence type="ECO:0000256" key="3">
    <source>
        <dbReference type="ARBA" id="ARBA00022525"/>
    </source>
</evidence>
<comment type="similarity">
    <text evidence="2">Belongs to the fatty-acid and retinol-binding protein (FARBP) family.</text>
</comment>
<accession>A0A8R1U7T4</accession>
<reference evidence="7" key="2">
    <citation type="submission" date="2022-06" db="UniProtKB">
        <authorList>
            <consortium name="EnsemblMetazoa"/>
        </authorList>
    </citation>
    <scope>IDENTIFICATION</scope>
    <source>
        <strain evidence="7">PS312</strain>
    </source>
</reference>
<dbReference type="GO" id="GO:0005576">
    <property type="term" value="C:extracellular region"/>
    <property type="evidence" value="ECO:0007669"/>
    <property type="project" value="UniProtKB-SubCell"/>
</dbReference>
<keyword evidence="3" id="KW-0964">Secreted</keyword>
<evidence type="ECO:0000256" key="6">
    <source>
        <dbReference type="ARBA" id="ARBA00023121"/>
    </source>
</evidence>
<keyword evidence="5" id="KW-0175">Coiled coil</keyword>
<proteinExistence type="inferred from homology"/>
<accession>A0A2A6BXM6</accession>
<dbReference type="EnsemblMetazoa" id="PPA10498.1">
    <property type="protein sequence ID" value="PPA10498.1"/>
    <property type="gene ID" value="WBGene00100052"/>
</dbReference>
<evidence type="ECO:0000313" key="7">
    <source>
        <dbReference type="EnsemblMetazoa" id="PPA10498.1"/>
    </source>
</evidence>
<reference evidence="8" key="1">
    <citation type="journal article" date="2008" name="Nat. Genet.">
        <title>The Pristionchus pacificus genome provides a unique perspective on nematode lifestyle and parasitism.</title>
        <authorList>
            <person name="Dieterich C."/>
            <person name="Clifton S.W."/>
            <person name="Schuster L.N."/>
            <person name="Chinwalla A."/>
            <person name="Delehaunty K."/>
            <person name="Dinkelacker I."/>
            <person name="Fulton L."/>
            <person name="Fulton R."/>
            <person name="Godfrey J."/>
            <person name="Minx P."/>
            <person name="Mitreva M."/>
            <person name="Roeseler W."/>
            <person name="Tian H."/>
            <person name="Witte H."/>
            <person name="Yang S.P."/>
            <person name="Wilson R.K."/>
            <person name="Sommer R.J."/>
        </authorList>
    </citation>
    <scope>NUCLEOTIDE SEQUENCE [LARGE SCALE GENOMIC DNA]</scope>
    <source>
        <strain evidence="8">PS312</strain>
    </source>
</reference>
<keyword evidence="8" id="KW-1185">Reference proteome</keyword>
<dbReference type="Gene3D" id="1.20.120.1100">
    <property type="match status" value="1"/>
</dbReference>
<evidence type="ECO:0000256" key="5">
    <source>
        <dbReference type="ARBA" id="ARBA00023054"/>
    </source>
</evidence>
<gene>
    <name evidence="7" type="primary">WBGene00100052</name>
</gene>
<organism evidence="7 8">
    <name type="scientific">Pristionchus pacificus</name>
    <name type="common">Parasitic nematode worm</name>
    <dbReference type="NCBI Taxonomy" id="54126"/>
    <lineage>
        <taxon>Eukaryota</taxon>
        <taxon>Metazoa</taxon>
        <taxon>Ecdysozoa</taxon>
        <taxon>Nematoda</taxon>
        <taxon>Chromadorea</taxon>
        <taxon>Rhabditida</taxon>
        <taxon>Rhabditina</taxon>
        <taxon>Diplogasteromorpha</taxon>
        <taxon>Diplogasteroidea</taxon>
        <taxon>Neodiplogasteridae</taxon>
        <taxon>Pristionchus</taxon>
    </lineage>
</organism>
<evidence type="ECO:0000256" key="1">
    <source>
        <dbReference type="ARBA" id="ARBA00004613"/>
    </source>
</evidence>
<dbReference type="Proteomes" id="UP000005239">
    <property type="component" value="Unassembled WGS sequence"/>
</dbReference>
<dbReference type="AlphaFoldDB" id="A0A2A6BXM6"/>
<sequence>VMDKIRVKYPVIYEKAVDIGQILTRKMDKLTPESRPFVMEVLHKSSVTPSFFARESELTNEKTVEVVKKFLKLSEESKGYIRAYFPRMTSLIWRVINRYYVRGQEKELRN</sequence>
<protein>
    <submittedName>
        <fullName evidence="7">Uncharacterized protein</fullName>
    </submittedName>
</protein>
<evidence type="ECO:0000256" key="2">
    <source>
        <dbReference type="ARBA" id="ARBA00006648"/>
    </source>
</evidence>
<dbReference type="Pfam" id="PF05823">
    <property type="entry name" value="Gp-FAR-1"/>
    <property type="match status" value="1"/>
</dbReference>
<dbReference type="InterPro" id="IPR008632">
    <property type="entry name" value="Gp-FAR-1"/>
</dbReference>
<keyword evidence="6" id="KW-0446">Lipid-binding</keyword>
<name>A0A2A6BXM6_PRIPA</name>